<dbReference type="PANTHER" id="PTHR42756">
    <property type="entry name" value="TRANSCRIPTIONAL REGULATOR, MARR"/>
    <property type="match status" value="1"/>
</dbReference>
<feature type="domain" description="HTH marR-type" evidence="4">
    <location>
        <begin position="3"/>
        <end position="134"/>
    </location>
</feature>
<dbReference type="EMBL" id="UPPP01000059">
    <property type="protein sequence ID" value="VBB05784.1"/>
    <property type="molecule type" value="Genomic_DNA"/>
</dbReference>
<name>A0A498R2U6_9FIRM</name>
<dbReference type="Gene3D" id="1.10.10.10">
    <property type="entry name" value="Winged helix-like DNA-binding domain superfamily/Winged helix DNA-binding domain"/>
    <property type="match status" value="1"/>
</dbReference>
<dbReference type="Pfam" id="PF01047">
    <property type="entry name" value="MarR"/>
    <property type="match status" value="1"/>
</dbReference>
<dbReference type="Proteomes" id="UP000277811">
    <property type="component" value="Unassembled WGS sequence"/>
</dbReference>
<dbReference type="PANTHER" id="PTHR42756:SF1">
    <property type="entry name" value="TRANSCRIPTIONAL REPRESSOR OF EMRAB OPERON"/>
    <property type="match status" value="1"/>
</dbReference>
<evidence type="ECO:0000259" key="4">
    <source>
        <dbReference type="PROSITE" id="PS50995"/>
    </source>
</evidence>
<gene>
    <name evidence="5" type="ORF">LUCI_0995</name>
</gene>
<evidence type="ECO:0000256" key="3">
    <source>
        <dbReference type="ARBA" id="ARBA00023163"/>
    </source>
</evidence>
<reference evidence="5 6" key="1">
    <citation type="submission" date="2018-06" db="EMBL/GenBank/DDBJ databases">
        <authorList>
            <person name="Strepis N."/>
        </authorList>
    </citation>
    <scope>NUCLEOTIDE SEQUENCE [LARGE SCALE GENOMIC DNA]</scope>
    <source>
        <strain evidence="5">LUCI</strain>
    </source>
</reference>
<evidence type="ECO:0000256" key="2">
    <source>
        <dbReference type="ARBA" id="ARBA00023125"/>
    </source>
</evidence>
<keyword evidence="1" id="KW-0805">Transcription regulation</keyword>
<organism evidence="5 6">
    <name type="scientific">Lucifera butyrica</name>
    <dbReference type="NCBI Taxonomy" id="1351585"/>
    <lineage>
        <taxon>Bacteria</taxon>
        <taxon>Bacillati</taxon>
        <taxon>Bacillota</taxon>
        <taxon>Negativicutes</taxon>
        <taxon>Veillonellales</taxon>
        <taxon>Veillonellaceae</taxon>
        <taxon>Lucifera</taxon>
    </lineage>
</organism>
<keyword evidence="2" id="KW-0238">DNA-binding</keyword>
<dbReference type="GO" id="GO:0003700">
    <property type="term" value="F:DNA-binding transcription factor activity"/>
    <property type="evidence" value="ECO:0007669"/>
    <property type="project" value="InterPro"/>
</dbReference>
<dbReference type="OrthoDB" id="1625696at2"/>
<dbReference type="SMART" id="SM00347">
    <property type="entry name" value="HTH_MARR"/>
    <property type="match status" value="1"/>
</dbReference>
<keyword evidence="6" id="KW-1185">Reference proteome</keyword>
<evidence type="ECO:0000313" key="6">
    <source>
        <dbReference type="Proteomes" id="UP000277811"/>
    </source>
</evidence>
<dbReference type="InterPro" id="IPR036388">
    <property type="entry name" value="WH-like_DNA-bd_sf"/>
</dbReference>
<accession>A0A498R2U6</accession>
<sequence>MNAAKLIHLLYQTTRAISQGVNQELAEYGLYSSEWSIIVALKETGPLPQIALANYLNVEPAAISKTVIKLEEKGLVERKSGNDKREKKVFLTEKALGQYAVWEKAVDNHRQSILIDLPEEKQHDLYGMLESIYLNSQKCKK</sequence>
<dbReference type="SUPFAM" id="SSF46785">
    <property type="entry name" value="Winged helix' DNA-binding domain"/>
    <property type="match status" value="1"/>
</dbReference>
<dbReference type="AlphaFoldDB" id="A0A498R2U6"/>
<evidence type="ECO:0000256" key="1">
    <source>
        <dbReference type="ARBA" id="ARBA00023015"/>
    </source>
</evidence>
<dbReference type="GO" id="GO:0003677">
    <property type="term" value="F:DNA binding"/>
    <property type="evidence" value="ECO:0007669"/>
    <property type="project" value="UniProtKB-KW"/>
</dbReference>
<dbReference type="InterPro" id="IPR036390">
    <property type="entry name" value="WH_DNA-bd_sf"/>
</dbReference>
<protein>
    <recommendedName>
        <fullName evidence="4">HTH marR-type domain-containing protein</fullName>
    </recommendedName>
</protein>
<proteinExistence type="predicted"/>
<keyword evidence="3" id="KW-0804">Transcription</keyword>
<dbReference type="PROSITE" id="PS50995">
    <property type="entry name" value="HTH_MARR_2"/>
    <property type="match status" value="1"/>
</dbReference>
<dbReference type="RefSeq" id="WP_122626759.1">
    <property type="nucleotide sequence ID" value="NZ_UPPP01000059.1"/>
</dbReference>
<dbReference type="InterPro" id="IPR000835">
    <property type="entry name" value="HTH_MarR-typ"/>
</dbReference>
<evidence type="ECO:0000313" key="5">
    <source>
        <dbReference type="EMBL" id="VBB05784.1"/>
    </source>
</evidence>